<evidence type="ECO:0000256" key="3">
    <source>
        <dbReference type="ARBA" id="ARBA00022692"/>
    </source>
</evidence>
<sequence>MNEQVTTGYSRRVFSRDTQHRFLGGVCAGIARYLGWDLILVRLLFIATLPLPGSGIMLYLILWFVMPADDEGVAYPSDIPVTADAPH</sequence>
<evidence type="ECO:0000256" key="4">
    <source>
        <dbReference type="ARBA" id="ARBA00022989"/>
    </source>
</evidence>
<keyword evidence="5 6" id="KW-0472">Membrane</keyword>
<keyword evidence="3 6" id="KW-0812">Transmembrane</keyword>
<dbReference type="Pfam" id="PF04024">
    <property type="entry name" value="PspC"/>
    <property type="match status" value="1"/>
</dbReference>
<dbReference type="InterPro" id="IPR007168">
    <property type="entry name" value="Phageshock_PspC_N"/>
</dbReference>
<gene>
    <name evidence="8" type="ORF">SAMN04489714_0303</name>
</gene>
<keyword evidence="2" id="KW-1003">Cell membrane</keyword>
<evidence type="ECO:0000259" key="7">
    <source>
        <dbReference type="Pfam" id="PF04024"/>
    </source>
</evidence>
<name>A0ABY0V5I7_9ACTO</name>
<comment type="subcellular location">
    <subcellularLocation>
        <location evidence="1">Cell membrane</location>
        <topology evidence="1">Single-pass membrane protein</topology>
    </subcellularLocation>
</comment>
<proteinExistence type="predicted"/>
<evidence type="ECO:0000313" key="9">
    <source>
        <dbReference type="Proteomes" id="UP000198976"/>
    </source>
</evidence>
<feature type="domain" description="Phage shock protein PspC N-terminal" evidence="7">
    <location>
        <begin position="14"/>
        <end position="68"/>
    </location>
</feature>
<keyword evidence="9" id="KW-1185">Reference proteome</keyword>
<dbReference type="InterPro" id="IPR052027">
    <property type="entry name" value="PspC"/>
</dbReference>
<evidence type="ECO:0000256" key="1">
    <source>
        <dbReference type="ARBA" id="ARBA00004162"/>
    </source>
</evidence>
<evidence type="ECO:0000256" key="6">
    <source>
        <dbReference type="SAM" id="Phobius"/>
    </source>
</evidence>
<dbReference type="EMBL" id="LT629792">
    <property type="protein sequence ID" value="SDT86401.1"/>
    <property type="molecule type" value="Genomic_DNA"/>
</dbReference>
<reference evidence="8 9" key="1">
    <citation type="submission" date="2016-10" db="EMBL/GenBank/DDBJ databases">
        <authorList>
            <person name="Varghese N."/>
            <person name="Submissions S."/>
        </authorList>
    </citation>
    <scope>NUCLEOTIDE SEQUENCE [LARGE SCALE GENOMIC DNA]</scope>
    <source>
        <strain evidence="8 9">DSM 9169</strain>
    </source>
</reference>
<evidence type="ECO:0000313" key="8">
    <source>
        <dbReference type="EMBL" id="SDT86401.1"/>
    </source>
</evidence>
<keyword evidence="4 6" id="KW-1133">Transmembrane helix</keyword>
<accession>A0ABY0V5I7</accession>
<dbReference type="PANTHER" id="PTHR33885">
    <property type="entry name" value="PHAGE SHOCK PROTEIN C"/>
    <property type="match status" value="1"/>
</dbReference>
<evidence type="ECO:0000256" key="2">
    <source>
        <dbReference type="ARBA" id="ARBA00022475"/>
    </source>
</evidence>
<feature type="transmembrane region" description="Helical" evidence="6">
    <location>
        <begin position="39"/>
        <end position="66"/>
    </location>
</feature>
<dbReference type="Proteomes" id="UP000198976">
    <property type="component" value="Chromosome I"/>
</dbReference>
<organism evidence="8 9">
    <name type="scientific">Schaalia radingae</name>
    <dbReference type="NCBI Taxonomy" id="131110"/>
    <lineage>
        <taxon>Bacteria</taxon>
        <taxon>Bacillati</taxon>
        <taxon>Actinomycetota</taxon>
        <taxon>Actinomycetes</taxon>
        <taxon>Actinomycetales</taxon>
        <taxon>Actinomycetaceae</taxon>
        <taxon>Schaalia</taxon>
    </lineage>
</organism>
<dbReference type="RefSeq" id="WP_058237784.1">
    <property type="nucleotide sequence ID" value="NZ_LT629792.1"/>
</dbReference>
<protein>
    <submittedName>
        <fullName evidence="8">Phage shock protein PspC (Stress-responsive transcriptional regulator)</fullName>
    </submittedName>
</protein>
<dbReference type="PANTHER" id="PTHR33885:SF3">
    <property type="entry name" value="PHAGE SHOCK PROTEIN C"/>
    <property type="match status" value="1"/>
</dbReference>
<evidence type="ECO:0000256" key="5">
    <source>
        <dbReference type="ARBA" id="ARBA00023136"/>
    </source>
</evidence>